<feature type="domain" description="Anaphase-promoting complex subunit 4-like WD40" evidence="5">
    <location>
        <begin position="46"/>
        <end position="87"/>
    </location>
</feature>
<dbReference type="EMBL" id="JAQMWT010000343">
    <property type="protein sequence ID" value="KAJ8603912.1"/>
    <property type="molecule type" value="Genomic_DNA"/>
</dbReference>
<evidence type="ECO:0000259" key="5">
    <source>
        <dbReference type="Pfam" id="PF12894"/>
    </source>
</evidence>
<feature type="repeat" description="WD" evidence="3">
    <location>
        <begin position="193"/>
        <end position="235"/>
    </location>
</feature>
<dbReference type="SUPFAM" id="SSF50978">
    <property type="entry name" value="WD40 repeat-like"/>
    <property type="match status" value="1"/>
</dbReference>
<dbReference type="PANTHER" id="PTHR47822">
    <property type="entry name" value="CARBOHYDRATE BINDING DOMAIN CONTAINING PROTEIN"/>
    <property type="match status" value="1"/>
</dbReference>
<dbReference type="AlphaFoldDB" id="A0AAD7UGF4"/>
<evidence type="ECO:0000313" key="6">
    <source>
        <dbReference type="EMBL" id="KAJ8603912.1"/>
    </source>
</evidence>
<evidence type="ECO:0000256" key="3">
    <source>
        <dbReference type="PROSITE-ProRule" id="PRU00221"/>
    </source>
</evidence>
<comment type="caution">
    <text evidence="6">The sequence shown here is derived from an EMBL/GenBank/DDBJ whole genome shotgun (WGS) entry which is preliminary data.</text>
</comment>
<dbReference type="Gene3D" id="2.130.10.10">
    <property type="entry name" value="YVTN repeat-like/Quinoprotein amine dehydrogenase"/>
    <property type="match status" value="2"/>
</dbReference>
<sequence length="383" mass="40731">MATFGAKAVSPLEAVSRAEEKSRDEPTYAAPSAKKKLVPSMSISGLAAEVFSIRFSPDGRYLAAACGDGAVRVFNASNGALSHTMVTPNSTAGLPATIARFRPVGAADRTKNVLLSGNANGAIQHWHVTSGKCLNSLFDGDNQIYALDYVPSGDKFAAAGKEPVVKIFDEDTRKLVVTLQGALGSFGIGLKGDAGHSNRIFSLKWHHSDPKLLLSGGWDNTVQLWDVRAAVSVRTIYGPHLCGDALDLDGDALLTGSWKPVDQLQIWDLGTGKLRRTIDWASSYIQQREPCMVYAAQFSKMNNNADYLAAGGSGANEARVFDMGDGFNLIGTVTGLARGVFTLDFAPNAQRLAVAGGDATIRIIDIVGSDAWELERPGTAEKL</sequence>
<keyword evidence="7" id="KW-1185">Reference proteome</keyword>
<feature type="region of interest" description="Disordered" evidence="4">
    <location>
        <begin position="1"/>
        <end position="31"/>
    </location>
</feature>
<name>A0AAD7UGF4_9STRA</name>
<gene>
    <name evidence="6" type="ORF">CTAYLR_009713</name>
</gene>
<evidence type="ECO:0000256" key="4">
    <source>
        <dbReference type="SAM" id="MobiDB-lite"/>
    </source>
</evidence>
<dbReference type="PROSITE" id="PS50294">
    <property type="entry name" value="WD_REPEATS_REGION"/>
    <property type="match status" value="2"/>
</dbReference>
<dbReference type="SMART" id="SM00320">
    <property type="entry name" value="WD40"/>
    <property type="match status" value="5"/>
</dbReference>
<keyword evidence="1 3" id="KW-0853">WD repeat</keyword>
<dbReference type="PROSITE" id="PS00678">
    <property type="entry name" value="WD_REPEATS_1"/>
    <property type="match status" value="1"/>
</dbReference>
<dbReference type="PANTHER" id="PTHR47822:SF2">
    <property type="entry name" value="F-BOX AND WD-40 DOMAIN PROTEIN 7"/>
    <property type="match status" value="1"/>
</dbReference>
<dbReference type="InterPro" id="IPR036322">
    <property type="entry name" value="WD40_repeat_dom_sf"/>
</dbReference>
<dbReference type="Pfam" id="PF00400">
    <property type="entry name" value="WD40"/>
    <property type="match status" value="2"/>
</dbReference>
<evidence type="ECO:0000313" key="7">
    <source>
        <dbReference type="Proteomes" id="UP001230188"/>
    </source>
</evidence>
<evidence type="ECO:0000256" key="1">
    <source>
        <dbReference type="ARBA" id="ARBA00022574"/>
    </source>
</evidence>
<dbReference type="InterPro" id="IPR015943">
    <property type="entry name" value="WD40/YVTN_repeat-like_dom_sf"/>
</dbReference>
<feature type="compositionally biased region" description="Basic and acidic residues" evidence="4">
    <location>
        <begin position="16"/>
        <end position="26"/>
    </location>
</feature>
<dbReference type="InterPro" id="IPR024977">
    <property type="entry name" value="Apc4-like_WD40_dom"/>
</dbReference>
<keyword evidence="2" id="KW-0677">Repeat</keyword>
<feature type="repeat" description="WD" evidence="3">
    <location>
        <begin position="43"/>
        <end position="84"/>
    </location>
</feature>
<dbReference type="PROSITE" id="PS50082">
    <property type="entry name" value="WD_REPEATS_2"/>
    <property type="match status" value="2"/>
</dbReference>
<proteinExistence type="predicted"/>
<evidence type="ECO:0000256" key="2">
    <source>
        <dbReference type="ARBA" id="ARBA00022737"/>
    </source>
</evidence>
<reference evidence="6" key="1">
    <citation type="submission" date="2023-01" db="EMBL/GenBank/DDBJ databases">
        <title>Metagenome sequencing of chrysophaentin producing Chrysophaeum taylorii.</title>
        <authorList>
            <person name="Davison J."/>
            <person name="Bewley C."/>
        </authorList>
    </citation>
    <scope>NUCLEOTIDE SEQUENCE</scope>
    <source>
        <strain evidence="6">NIES-1699</strain>
    </source>
</reference>
<dbReference type="Proteomes" id="UP001230188">
    <property type="component" value="Unassembled WGS sequence"/>
</dbReference>
<protein>
    <recommendedName>
        <fullName evidence="5">Anaphase-promoting complex subunit 4-like WD40 domain-containing protein</fullName>
    </recommendedName>
</protein>
<organism evidence="6 7">
    <name type="scientific">Chrysophaeum taylorii</name>
    <dbReference type="NCBI Taxonomy" id="2483200"/>
    <lineage>
        <taxon>Eukaryota</taxon>
        <taxon>Sar</taxon>
        <taxon>Stramenopiles</taxon>
        <taxon>Ochrophyta</taxon>
        <taxon>Pelagophyceae</taxon>
        <taxon>Pelagomonadales</taxon>
        <taxon>Pelagomonadaceae</taxon>
        <taxon>Chrysophaeum</taxon>
    </lineage>
</organism>
<dbReference type="InterPro" id="IPR019775">
    <property type="entry name" value="WD40_repeat_CS"/>
</dbReference>
<dbReference type="Pfam" id="PF12894">
    <property type="entry name" value="ANAPC4_WD40"/>
    <property type="match status" value="1"/>
</dbReference>
<accession>A0AAD7UGF4</accession>
<dbReference type="InterPro" id="IPR001680">
    <property type="entry name" value="WD40_rpt"/>
</dbReference>